<accession>A0AA35RAG7</accession>
<comment type="caution">
    <text evidence="1">The sequence shown here is derived from an EMBL/GenBank/DDBJ whole genome shotgun (WGS) entry which is preliminary data.</text>
</comment>
<dbReference type="InterPro" id="IPR045060">
    <property type="entry name" value="Phe-tRNA-ligase_IIc_bsu"/>
</dbReference>
<keyword evidence="2" id="KW-1185">Reference proteome</keyword>
<dbReference type="GO" id="GO:0006432">
    <property type="term" value="P:phenylalanyl-tRNA aminoacylation"/>
    <property type="evidence" value="ECO:0007669"/>
    <property type="project" value="InterPro"/>
</dbReference>
<evidence type="ECO:0000313" key="1">
    <source>
        <dbReference type="EMBL" id="CAI8007639.1"/>
    </source>
</evidence>
<dbReference type="PANTHER" id="PTHR10947">
    <property type="entry name" value="PHENYLALANYL-TRNA SYNTHETASE BETA CHAIN AND LEUCINE-RICH REPEAT-CONTAINING PROTEIN 47"/>
    <property type="match status" value="1"/>
</dbReference>
<sequence length="138" mass="15651">MFSEYCETPYTAECVEVVRADGMVEKYPELRYRNEVVTVCDINRGVGINEGAESIAKLLTKMCLRSQVIEGGKSIKIEIPPTRAGMCRFVCMCKERMRKRRMIFYAKGNLGANINVCKPSFELFVCYKFGAGDMQFAT</sequence>
<evidence type="ECO:0000313" key="2">
    <source>
        <dbReference type="Proteomes" id="UP001174909"/>
    </source>
</evidence>
<gene>
    <name evidence="1" type="ORF">GBAR_LOCUS5314</name>
</gene>
<organism evidence="1 2">
    <name type="scientific">Geodia barretti</name>
    <name type="common">Barrett's horny sponge</name>
    <dbReference type="NCBI Taxonomy" id="519541"/>
    <lineage>
        <taxon>Eukaryota</taxon>
        <taxon>Metazoa</taxon>
        <taxon>Porifera</taxon>
        <taxon>Demospongiae</taxon>
        <taxon>Heteroscleromorpha</taxon>
        <taxon>Tetractinellida</taxon>
        <taxon>Astrophorina</taxon>
        <taxon>Geodiidae</taxon>
        <taxon>Geodia</taxon>
    </lineage>
</organism>
<dbReference type="EMBL" id="CASHTH010000795">
    <property type="protein sequence ID" value="CAI8007639.1"/>
    <property type="molecule type" value="Genomic_DNA"/>
</dbReference>
<dbReference type="GO" id="GO:0004826">
    <property type="term" value="F:phenylalanine-tRNA ligase activity"/>
    <property type="evidence" value="ECO:0007669"/>
    <property type="project" value="InterPro"/>
</dbReference>
<dbReference type="Gene3D" id="3.30.56.10">
    <property type="match status" value="1"/>
</dbReference>
<dbReference type="AlphaFoldDB" id="A0AA35RAG7"/>
<name>A0AA35RAG7_GEOBA</name>
<keyword evidence="1" id="KW-0436">Ligase</keyword>
<reference evidence="1" key="1">
    <citation type="submission" date="2023-03" db="EMBL/GenBank/DDBJ databases">
        <authorList>
            <person name="Steffen K."/>
            <person name="Cardenas P."/>
        </authorList>
    </citation>
    <scope>NUCLEOTIDE SEQUENCE</scope>
</reference>
<protein>
    <submittedName>
        <fullName evidence="1">Phenylalanine--tRNA ligase beta subunit</fullName>
    </submittedName>
</protein>
<dbReference type="Proteomes" id="UP001174909">
    <property type="component" value="Unassembled WGS sequence"/>
</dbReference>
<dbReference type="PANTHER" id="PTHR10947:SF0">
    <property type="entry name" value="PHENYLALANINE--TRNA LIGASE BETA SUBUNIT"/>
    <property type="match status" value="1"/>
</dbReference>
<proteinExistence type="predicted"/>
<dbReference type="GO" id="GO:0009328">
    <property type="term" value="C:phenylalanine-tRNA ligase complex"/>
    <property type="evidence" value="ECO:0007669"/>
    <property type="project" value="TreeGrafter"/>
</dbReference>